<proteinExistence type="inferred from homology"/>
<dbReference type="PANTHER" id="PTHR12825:SF0">
    <property type="entry name" value="VESICLE TRANSPORT PROTEIN SEC20"/>
    <property type="match status" value="1"/>
</dbReference>
<dbReference type="PANTHER" id="PTHR12825">
    <property type="entry name" value="BNIP1-RELATED"/>
    <property type="match status" value="1"/>
</dbReference>
<feature type="compositionally biased region" description="Basic and acidic residues" evidence="11">
    <location>
        <begin position="373"/>
        <end position="430"/>
    </location>
</feature>
<evidence type="ECO:0000259" key="12">
    <source>
        <dbReference type="Pfam" id="PF03908"/>
    </source>
</evidence>
<evidence type="ECO:0000313" key="14">
    <source>
        <dbReference type="Proteomes" id="UP001244011"/>
    </source>
</evidence>
<dbReference type="EMBL" id="MU839002">
    <property type="protein sequence ID" value="KAK1769598.1"/>
    <property type="molecule type" value="Genomic_DNA"/>
</dbReference>
<dbReference type="InterPro" id="IPR005606">
    <property type="entry name" value="Sec20"/>
</dbReference>
<keyword evidence="14" id="KW-1185">Reference proteome</keyword>
<dbReference type="AlphaFoldDB" id="A0AAJ0C3R7"/>
<keyword evidence="6" id="KW-1133">Transmembrane helix</keyword>
<dbReference type="GeneID" id="85315432"/>
<dbReference type="Pfam" id="PF03908">
    <property type="entry name" value="Sec20"/>
    <property type="match status" value="1"/>
</dbReference>
<feature type="domain" description="Sec20 C-terminal" evidence="12">
    <location>
        <begin position="207"/>
        <end position="295"/>
    </location>
</feature>
<keyword evidence="2" id="KW-0813">Transport</keyword>
<dbReference type="RefSeq" id="XP_060285811.1">
    <property type="nucleotide sequence ID" value="XM_060432245.1"/>
</dbReference>
<dbReference type="Proteomes" id="UP001244011">
    <property type="component" value="Unassembled WGS sequence"/>
</dbReference>
<comment type="caution">
    <text evidence="13">The sequence shown here is derived from an EMBL/GenBank/DDBJ whole genome shotgun (WGS) entry which is preliminary data.</text>
</comment>
<sequence>MSFEALQERLAALQDTTAQLRELIDRLANLEFQPGSVPLGGDDEDNVAAELSTEINQVLREEEEDLELLREEVTDLRSGRSGSEAEHAKARLKDGAARLDQELRSCRVTFRKAQLSARTSLQRAQRLERELLLASYSASAASTPLDNRSGASSPGPHPPSSSPPAAHHHHHHNNHHQQLFPSSYRRRRQHKAAGGGGDDDDGVVGASTDVTAALRRTHDQIAAELSRSAFARRTLADSTAALGSLREGYEGLSGLLASSRELAGALLTSAKSDTWYLETSVALLLATLAWLVFRRWLYGPLWWVVWLPARTVWRTGGRVAVWGGGREESAVGTGAGEMRVEVEGDAGAGPGAVPTLRVGGEERKGVPADPDSMVEKVGRIVEGAGEGRAEERHDGGADNSSGHDEPNPKKRMWEEEKETAGEADMARDEL</sequence>
<keyword evidence="7 10" id="KW-0175">Coiled coil</keyword>
<evidence type="ECO:0000256" key="8">
    <source>
        <dbReference type="ARBA" id="ARBA00023136"/>
    </source>
</evidence>
<evidence type="ECO:0000313" key="13">
    <source>
        <dbReference type="EMBL" id="KAK1769598.1"/>
    </source>
</evidence>
<evidence type="ECO:0000256" key="6">
    <source>
        <dbReference type="ARBA" id="ARBA00022989"/>
    </source>
</evidence>
<dbReference type="GO" id="GO:0005789">
    <property type="term" value="C:endoplasmic reticulum membrane"/>
    <property type="evidence" value="ECO:0007669"/>
    <property type="project" value="UniProtKB-SubCell"/>
</dbReference>
<gene>
    <name evidence="13" type="ORF">QBC33DRAFT_604488</name>
</gene>
<evidence type="ECO:0000256" key="10">
    <source>
        <dbReference type="SAM" id="Coils"/>
    </source>
</evidence>
<keyword evidence="8" id="KW-0472">Membrane</keyword>
<evidence type="ECO:0000256" key="2">
    <source>
        <dbReference type="ARBA" id="ARBA00022448"/>
    </source>
</evidence>
<dbReference type="InterPro" id="IPR056173">
    <property type="entry name" value="Sec20_C"/>
</dbReference>
<evidence type="ECO:0000256" key="4">
    <source>
        <dbReference type="ARBA" id="ARBA00022824"/>
    </source>
</evidence>
<organism evidence="13 14">
    <name type="scientific">Phialemonium atrogriseum</name>
    <dbReference type="NCBI Taxonomy" id="1093897"/>
    <lineage>
        <taxon>Eukaryota</taxon>
        <taxon>Fungi</taxon>
        <taxon>Dikarya</taxon>
        <taxon>Ascomycota</taxon>
        <taxon>Pezizomycotina</taxon>
        <taxon>Sordariomycetes</taxon>
        <taxon>Sordariomycetidae</taxon>
        <taxon>Cephalothecales</taxon>
        <taxon>Cephalothecaceae</taxon>
        <taxon>Phialemonium</taxon>
    </lineage>
</organism>
<protein>
    <recommendedName>
        <fullName evidence="12">Sec20 C-terminal domain-containing protein</fullName>
    </recommendedName>
</protein>
<name>A0AAJ0C3R7_9PEZI</name>
<keyword evidence="5" id="KW-0931">ER-Golgi transport</keyword>
<dbReference type="GO" id="GO:0005484">
    <property type="term" value="F:SNAP receptor activity"/>
    <property type="evidence" value="ECO:0007669"/>
    <property type="project" value="InterPro"/>
</dbReference>
<reference evidence="13" key="1">
    <citation type="submission" date="2023-06" db="EMBL/GenBank/DDBJ databases">
        <title>Genome-scale phylogeny and comparative genomics of the fungal order Sordariales.</title>
        <authorList>
            <consortium name="Lawrence Berkeley National Laboratory"/>
            <person name="Hensen N."/>
            <person name="Bonometti L."/>
            <person name="Westerberg I."/>
            <person name="Brannstrom I.O."/>
            <person name="Guillou S."/>
            <person name="Cros-Aarteil S."/>
            <person name="Calhoun S."/>
            <person name="Haridas S."/>
            <person name="Kuo A."/>
            <person name="Mondo S."/>
            <person name="Pangilinan J."/>
            <person name="Riley R."/>
            <person name="Labutti K."/>
            <person name="Andreopoulos B."/>
            <person name="Lipzen A."/>
            <person name="Chen C."/>
            <person name="Yanf M."/>
            <person name="Daum C."/>
            <person name="Ng V."/>
            <person name="Clum A."/>
            <person name="Steindorff A."/>
            <person name="Ohm R."/>
            <person name="Martin F."/>
            <person name="Silar P."/>
            <person name="Natvig D."/>
            <person name="Lalanne C."/>
            <person name="Gautier V."/>
            <person name="Ament-Velasquez S.L."/>
            <person name="Kruys A."/>
            <person name="Hutchinson M.I."/>
            <person name="Powell A.J."/>
            <person name="Barry K."/>
            <person name="Miller A.N."/>
            <person name="Grigoriev I.V."/>
            <person name="Debuchy R."/>
            <person name="Gladieux P."/>
            <person name="Thoren M.H."/>
            <person name="Johannesson H."/>
        </authorList>
    </citation>
    <scope>NUCLEOTIDE SEQUENCE</scope>
    <source>
        <strain evidence="13">8032-3</strain>
    </source>
</reference>
<feature type="region of interest" description="Disordered" evidence="11">
    <location>
        <begin position="344"/>
        <end position="430"/>
    </location>
</feature>
<feature type="region of interest" description="Disordered" evidence="11">
    <location>
        <begin position="140"/>
        <end position="204"/>
    </location>
</feature>
<evidence type="ECO:0000256" key="3">
    <source>
        <dbReference type="ARBA" id="ARBA00022692"/>
    </source>
</evidence>
<comment type="similarity">
    <text evidence="9">Belongs to the SEC20 family.</text>
</comment>
<dbReference type="GO" id="GO:0031201">
    <property type="term" value="C:SNARE complex"/>
    <property type="evidence" value="ECO:0007669"/>
    <property type="project" value="TreeGrafter"/>
</dbReference>
<comment type="subcellular location">
    <subcellularLocation>
        <location evidence="1">Endoplasmic reticulum membrane</location>
        <topology evidence="1">Single-pass type IV membrane protein</topology>
    </subcellularLocation>
</comment>
<keyword evidence="4" id="KW-0256">Endoplasmic reticulum</keyword>
<dbReference type="GO" id="GO:0006890">
    <property type="term" value="P:retrograde vesicle-mediated transport, Golgi to endoplasmic reticulum"/>
    <property type="evidence" value="ECO:0007669"/>
    <property type="project" value="InterPro"/>
</dbReference>
<feature type="coiled-coil region" evidence="10">
    <location>
        <begin position="3"/>
        <end position="79"/>
    </location>
</feature>
<keyword evidence="3" id="KW-0812">Transmembrane</keyword>
<evidence type="ECO:0000256" key="9">
    <source>
        <dbReference type="ARBA" id="ARBA00037934"/>
    </source>
</evidence>
<evidence type="ECO:0000256" key="7">
    <source>
        <dbReference type="ARBA" id="ARBA00023054"/>
    </source>
</evidence>
<accession>A0AAJ0C3R7</accession>
<feature type="compositionally biased region" description="Basic residues" evidence="11">
    <location>
        <begin position="166"/>
        <end position="175"/>
    </location>
</feature>
<evidence type="ECO:0000256" key="11">
    <source>
        <dbReference type="SAM" id="MobiDB-lite"/>
    </source>
</evidence>
<evidence type="ECO:0000256" key="5">
    <source>
        <dbReference type="ARBA" id="ARBA00022892"/>
    </source>
</evidence>
<evidence type="ECO:0000256" key="1">
    <source>
        <dbReference type="ARBA" id="ARBA00004163"/>
    </source>
</evidence>